<accession>A0A1F7V1A2</accession>
<dbReference type="Proteomes" id="UP000177704">
    <property type="component" value="Unassembled WGS sequence"/>
</dbReference>
<name>A0A1F7V1A2_9BACT</name>
<proteinExistence type="predicted"/>
<protein>
    <recommendedName>
        <fullName evidence="4">DUF1573 domain-containing protein</fullName>
    </recommendedName>
</protein>
<keyword evidence="1" id="KW-0472">Membrane</keyword>
<dbReference type="AlphaFoldDB" id="A0A1F7V1A2"/>
<keyword evidence="1" id="KW-0812">Transmembrane</keyword>
<gene>
    <name evidence="2" type="ORF">A3B36_01110</name>
</gene>
<evidence type="ECO:0000256" key="1">
    <source>
        <dbReference type="SAM" id="Phobius"/>
    </source>
</evidence>
<reference evidence="2 3" key="1">
    <citation type="journal article" date="2016" name="Nat. Commun.">
        <title>Thousands of microbial genomes shed light on interconnected biogeochemical processes in an aquifer system.</title>
        <authorList>
            <person name="Anantharaman K."/>
            <person name="Brown C.T."/>
            <person name="Hug L.A."/>
            <person name="Sharon I."/>
            <person name="Castelle C.J."/>
            <person name="Probst A.J."/>
            <person name="Thomas B.C."/>
            <person name="Singh A."/>
            <person name="Wilkins M.J."/>
            <person name="Karaoz U."/>
            <person name="Brodie E.L."/>
            <person name="Williams K.H."/>
            <person name="Hubbard S.S."/>
            <person name="Banfield J.F."/>
        </authorList>
    </citation>
    <scope>NUCLEOTIDE SEQUENCE [LARGE SCALE GENOMIC DNA]</scope>
</reference>
<feature type="transmembrane region" description="Helical" evidence="1">
    <location>
        <begin position="6"/>
        <end position="25"/>
    </location>
</feature>
<evidence type="ECO:0008006" key="4">
    <source>
        <dbReference type="Google" id="ProtNLM"/>
    </source>
</evidence>
<keyword evidence="1" id="KW-1133">Transmembrane helix</keyword>
<evidence type="ECO:0000313" key="3">
    <source>
        <dbReference type="Proteomes" id="UP000177704"/>
    </source>
</evidence>
<dbReference type="InterPro" id="IPR013783">
    <property type="entry name" value="Ig-like_fold"/>
</dbReference>
<dbReference type="Gene3D" id="2.60.40.10">
    <property type="entry name" value="Immunoglobulins"/>
    <property type="match status" value="1"/>
</dbReference>
<evidence type="ECO:0000313" key="2">
    <source>
        <dbReference type="EMBL" id="OGL83777.1"/>
    </source>
</evidence>
<dbReference type="InterPro" id="IPR011467">
    <property type="entry name" value="DUF1573"/>
</dbReference>
<sequence>MKNFSGIIIGTIAAVVVVTGGLLLLQRQDGRTPQTAGATAASALTALETFYDFGTISMAAGKVSYEFKLKNEGSDSAVVSKLYTSCMCTTVELTVGGRREGPFGMPGHGIVPSINVPIGAGEEAVLKVTFDPAAHGPAGVGPIQRQVTVEQKGRTPVVVGFRAMVTP</sequence>
<comment type="caution">
    <text evidence="2">The sequence shown here is derived from an EMBL/GenBank/DDBJ whole genome shotgun (WGS) entry which is preliminary data.</text>
</comment>
<dbReference type="Pfam" id="PF07610">
    <property type="entry name" value="DUF1573"/>
    <property type="match status" value="1"/>
</dbReference>
<dbReference type="EMBL" id="MGEM01000039">
    <property type="protein sequence ID" value="OGL83777.1"/>
    <property type="molecule type" value="Genomic_DNA"/>
</dbReference>
<organism evidence="2 3">
    <name type="scientific">Candidatus Uhrbacteria bacterium RIFCSPLOWO2_01_FULL_55_36</name>
    <dbReference type="NCBI Taxonomy" id="1802404"/>
    <lineage>
        <taxon>Bacteria</taxon>
        <taxon>Candidatus Uhriibacteriota</taxon>
    </lineage>
</organism>